<dbReference type="Proteomes" id="UP001150925">
    <property type="component" value="Unassembled WGS sequence"/>
</dbReference>
<dbReference type="PANTHER" id="PTHR22708">
    <property type="entry name" value="LEUCINE-RICH REPEAT-CONTAINING PROTEIN 56"/>
    <property type="match status" value="1"/>
</dbReference>
<name>A0A9W8APK6_9FUNG</name>
<dbReference type="InterPro" id="IPR001611">
    <property type="entry name" value="Leu-rich_rpt"/>
</dbReference>
<evidence type="ECO:0000313" key="1">
    <source>
        <dbReference type="EMBL" id="KAJ1953921.1"/>
    </source>
</evidence>
<dbReference type="InterPro" id="IPR040091">
    <property type="entry name" value="LRRC56"/>
</dbReference>
<dbReference type="PANTHER" id="PTHR22708:SF0">
    <property type="entry name" value="LEUCINE-RICH REPEAT-CONTAINING PROTEIN 56"/>
    <property type="match status" value="1"/>
</dbReference>
<keyword evidence="2" id="KW-1185">Reference proteome</keyword>
<organism evidence="1 2">
    <name type="scientific">Dispira parvispora</name>
    <dbReference type="NCBI Taxonomy" id="1520584"/>
    <lineage>
        <taxon>Eukaryota</taxon>
        <taxon>Fungi</taxon>
        <taxon>Fungi incertae sedis</taxon>
        <taxon>Zoopagomycota</taxon>
        <taxon>Kickxellomycotina</taxon>
        <taxon>Dimargaritomycetes</taxon>
        <taxon>Dimargaritales</taxon>
        <taxon>Dimargaritaceae</taxon>
        <taxon>Dispira</taxon>
    </lineage>
</organism>
<reference evidence="1" key="1">
    <citation type="submission" date="2022-07" db="EMBL/GenBank/DDBJ databases">
        <title>Phylogenomic reconstructions and comparative analyses of Kickxellomycotina fungi.</title>
        <authorList>
            <person name="Reynolds N.K."/>
            <person name="Stajich J.E."/>
            <person name="Barry K."/>
            <person name="Grigoriev I.V."/>
            <person name="Crous P."/>
            <person name="Smith M.E."/>
        </authorList>
    </citation>
    <scope>NUCLEOTIDE SEQUENCE</scope>
    <source>
        <strain evidence="1">RSA 1196</strain>
    </source>
</reference>
<protein>
    <submittedName>
        <fullName evidence="1">Uncharacterized protein</fullName>
    </submittedName>
</protein>
<dbReference type="EMBL" id="JANBPY010002725">
    <property type="protein sequence ID" value="KAJ1953921.1"/>
    <property type="molecule type" value="Genomic_DNA"/>
</dbReference>
<feature type="non-terminal residue" evidence="1">
    <location>
        <position position="1"/>
    </location>
</feature>
<gene>
    <name evidence="1" type="ORF">IWQ62_005879</name>
</gene>
<accession>A0A9W8APK6</accession>
<comment type="caution">
    <text evidence="1">The sequence shown here is derived from an EMBL/GenBank/DDBJ whole genome shotgun (WGS) entry which is preliminary data.</text>
</comment>
<dbReference type="SUPFAM" id="SSF52058">
    <property type="entry name" value="L domain-like"/>
    <property type="match status" value="1"/>
</dbReference>
<proteinExistence type="predicted"/>
<dbReference type="PROSITE" id="PS51450">
    <property type="entry name" value="LRR"/>
    <property type="match status" value="1"/>
</dbReference>
<sequence>SHSRCRQLTSLQTLQTFPNLRVLCITHNRLTHLTGVIRCVHLRELYAGYNAIVDVNALRELQPLTGLRVLGLEGNPFTEPWIKRQSPPIPFYVQWVRRHLSQVERLDGQGKYGQSGATV</sequence>
<dbReference type="OrthoDB" id="7451790at2759"/>
<dbReference type="InterPro" id="IPR032675">
    <property type="entry name" value="LRR_dom_sf"/>
</dbReference>
<dbReference type="AlphaFoldDB" id="A0A9W8APK6"/>
<dbReference type="Gene3D" id="3.80.10.10">
    <property type="entry name" value="Ribonuclease Inhibitor"/>
    <property type="match status" value="1"/>
</dbReference>
<evidence type="ECO:0000313" key="2">
    <source>
        <dbReference type="Proteomes" id="UP001150925"/>
    </source>
</evidence>